<evidence type="ECO:0000256" key="5">
    <source>
        <dbReference type="ARBA" id="ARBA00022898"/>
    </source>
</evidence>
<dbReference type="PANTHER" id="PTHR46383:SF1">
    <property type="entry name" value="ASPARTATE AMINOTRANSFERASE"/>
    <property type="match status" value="1"/>
</dbReference>
<evidence type="ECO:0000256" key="3">
    <source>
        <dbReference type="ARBA" id="ARBA00022576"/>
    </source>
</evidence>
<evidence type="ECO:0000259" key="6">
    <source>
        <dbReference type="Pfam" id="PF00155"/>
    </source>
</evidence>
<dbReference type="Gene3D" id="3.40.640.10">
    <property type="entry name" value="Type I PLP-dependent aspartate aminotransferase-like (Major domain)"/>
    <property type="match status" value="1"/>
</dbReference>
<dbReference type="NCBIfam" id="NF005744">
    <property type="entry name" value="PRK07568.1"/>
    <property type="match status" value="1"/>
</dbReference>
<sequence>MPKLSAKSSKLQASPIRKLAPLARAAEARGTNVIHLNIGQPDMPTPPEMIAELHGLSLATLAYAPSEGLPQAREAWSAFFSSWDIQFAADEILVTSGASEAITFILSIVAGGDGEVLVFEPCYTNYLSFAAQADVTMVPITLKVEDGYHFGSIDRLRACVTPKTKAILLCNPSNPTGTVYTVEELEAVAQVAIENDLFVICDEVYREFVFDGGKIRSFTEFSDLAQRIIVVDSVSKRFNACGVRIGCMATHNREILDIALRFCQARLSVATAEQLMVVPMLEHGRAYSENLCGEYEKRRDAVFNGLAGIGGVSPHRSEGSFYTMTRLPIDSCEEYAAFLLRDFALDGETVCLAPGEGFYVTDGLGIDEVRVAFMYDADTLKRAMRILDASVVAYPGRLAVATT</sequence>
<dbReference type="Pfam" id="PF00155">
    <property type="entry name" value="Aminotran_1_2"/>
    <property type="match status" value="1"/>
</dbReference>
<dbReference type="Proteomes" id="UP000598633">
    <property type="component" value="Unassembled WGS sequence"/>
</dbReference>
<gene>
    <name evidence="7" type="ORF">IFJ97_04300</name>
</gene>
<dbReference type="Gene3D" id="3.90.1150.10">
    <property type="entry name" value="Aspartate Aminotransferase, domain 1"/>
    <property type="match status" value="1"/>
</dbReference>
<dbReference type="EMBL" id="JACXWA010000069">
    <property type="protein sequence ID" value="MBD3870560.1"/>
    <property type="molecule type" value="Genomic_DNA"/>
</dbReference>
<evidence type="ECO:0000313" key="8">
    <source>
        <dbReference type="Proteomes" id="UP000598633"/>
    </source>
</evidence>
<proteinExistence type="inferred from homology"/>
<dbReference type="GO" id="GO:0030170">
    <property type="term" value="F:pyridoxal phosphate binding"/>
    <property type="evidence" value="ECO:0007669"/>
    <property type="project" value="InterPro"/>
</dbReference>
<dbReference type="PANTHER" id="PTHR46383">
    <property type="entry name" value="ASPARTATE AMINOTRANSFERASE"/>
    <property type="match status" value="1"/>
</dbReference>
<dbReference type="SUPFAM" id="SSF53383">
    <property type="entry name" value="PLP-dependent transferases"/>
    <property type="match status" value="1"/>
</dbReference>
<dbReference type="InterPro" id="IPR015424">
    <property type="entry name" value="PyrdxlP-dep_Trfase"/>
</dbReference>
<evidence type="ECO:0000256" key="1">
    <source>
        <dbReference type="ARBA" id="ARBA00001933"/>
    </source>
</evidence>
<comment type="cofactor">
    <cofactor evidence="1">
        <name>pyridoxal 5'-phosphate</name>
        <dbReference type="ChEBI" id="CHEBI:597326"/>
    </cofactor>
</comment>
<evidence type="ECO:0000256" key="4">
    <source>
        <dbReference type="ARBA" id="ARBA00022679"/>
    </source>
</evidence>
<reference evidence="7 8" key="1">
    <citation type="submission" date="2020-08" db="EMBL/GenBank/DDBJ databases">
        <title>Acidobacteriota in marine sediments use diverse sulfur dissimilation pathways.</title>
        <authorList>
            <person name="Wasmund K."/>
        </authorList>
    </citation>
    <scope>NUCLEOTIDE SEQUENCE [LARGE SCALE GENOMIC DNA]</scope>
    <source>
        <strain evidence="7">MAG AM3-A</strain>
    </source>
</reference>
<dbReference type="GO" id="GO:0006520">
    <property type="term" value="P:amino acid metabolic process"/>
    <property type="evidence" value="ECO:0007669"/>
    <property type="project" value="InterPro"/>
</dbReference>
<dbReference type="CDD" id="cd00609">
    <property type="entry name" value="AAT_like"/>
    <property type="match status" value="1"/>
</dbReference>
<protein>
    <submittedName>
        <fullName evidence="7">Pyridoxal phosphate-dependent aminotransferase</fullName>
    </submittedName>
</protein>
<keyword evidence="3 7" id="KW-0032">Aminotransferase</keyword>
<evidence type="ECO:0000313" key="7">
    <source>
        <dbReference type="EMBL" id="MBD3870560.1"/>
    </source>
</evidence>
<dbReference type="InterPro" id="IPR015422">
    <property type="entry name" value="PyrdxlP-dep_Trfase_small"/>
</dbReference>
<dbReference type="InterPro" id="IPR050596">
    <property type="entry name" value="AspAT/PAT-like"/>
</dbReference>
<keyword evidence="5" id="KW-0663">Pyridoxal phosphate</keyword>
<dbReference type="GO" id="GO:0008483">
    <property type="term" value="F:transaminase activity"/>
    <property type="evidence" value="ECO:0007669"/>
    <property type="project" value="UniProtKB-KW"/>
</dbReference>
<comment type="similarity">
    <text evidence="2">Belongs to the class-I pyridoxal-phosphate-dependent aminotransferase family.</text>
</comment>
<accession>A0A8J7C3C9</accession>
<dbReference type="InterPro" id="IPR015421">
    <property type="entry name" value="PyrdxlP-dep_Trfase_major"/>
</dbReference>
<dbReference type="InterPro" id="IPR004839">
    <property type="entry name" value="Aminotransferase_I/II_large"/>
</dbReference>
<feature type="domain" description="Aminotransferase class I/classII large" evidence="6">
    <location>
        <begin position="32"/>
        <end position="385"/>
    </location>
</feature>
<keyword evidence="4" id="KW-0808">Transferase</keyword>
<comment type="caution">
    <text evidence="7">The sequence shown here is derived from an EMBL/GenBank/DDBJ whole genome shotgun (WGS) entry which is preliminary data.</text>
</comment>
<name>A0A8J7C3C9_9BACT</name>
<organism evidence="7 8">
    <name type="scientific">Candidatus Sulfomarinibacter kjeldsenii</name>
    <dbReference type="NCBI Taxonomy" id="2885994"/>
    <lineage>
        <taxon>Bacteria</taxon>
        <taxon>Pseudomonadati</taxon>
        <taxon>Acidobacteriota</taxon>
        <taxon>Thermoanaerobaculia</taxon>
        <taxon>Thermoanaerobaculales</taxon>
        <taxon>Candidatus Sulfomarinibacteraceae</taxon>
        <taxon>Candidatus Sulfomarinibacter</taxon>
    </lineage>
</organism>
<dbReference type="AlphaFoldDB" id="A0A8J7C3C9"/>
<evidence type="ECO:0000256" key="2">
    <source>
        <dbReference type="ARBA" id="ARBA00007441"/>
    </source>
</evidence>